<dbReference type="Proteomes" id="UP000327157">
    <property type="component" value="Chromosome 12"/>
</dbReference>
<comment type="caution">
    <text evidence="1">The sequence shown here is derived from an EMBL/GenBank/DDBJ whole genome shotgun (WGS) entry which is preliminary data.</text>
</comment>
<protein>
    <submittedName>
        <fullName evidence="1">Uncharacterized protein</fullName>
    </submittedName>
</protein>
<reference evidence="1 2" key="3">
    <citation type="submission" date="2019-11" db="EMBL/GenBank/DDBJ databases">
        <title>A de novo genome assembly of a pear dwarfing rootstock.</title>
        <authorList>
            <person name="Wang F."/>
            <person name="Wang J."/>
            <person name="Li S."/>
            <person name="Zhang Y."/>
            <person name="Fang M."/>
            <person name="Ma L."/>
            <person name="Zhao Y."/>
            <person name="Jiang S."/>
        </authorList>
    </citation>
    <scope>NUCLEOTIDE SEQUENCE [LARGE SCALE GENOMIC DNA]</scope>
    <source>
        <strain evidence="1">S2</strain>
        <tissue evidence="1">Leaf</tissue>
    </source>
</reference>
<proteinExistence type="predicted"/>
<keyword evidence="2" id="KW-1185">Reference proteome</keyword>
<sequence>MHFQDEKYLKRVKANAINRLKKKILHHSSSRCFYYRMEEQRQINVATSQLPLDTPMEGVVLDPDPSLWIKTNTLDQTLGPRLGKVYRGMENACHRETVASSSSMSTGQVTLLKAQVASLK</sequence>
<organism evidence="1 2">
    <name type="scientific">Pyrus ussuriensis x Pyrus communis</name>
    <dbReference type="NCBI Taxonomy" id="2448454"/>
    <lineage>
        <taxon>Eukaryota</taxon>
        <taxon>Viridiplantae</taxon>
        <taxon>Streptophyta</taxon>
        <taxon>Embryophyta</taxon>
        <taxon>Tracheophyta</taxon>
        <taxon>Spermatophyta</taxon>
        <taxon>Magnoliopsida</taxon>
        <taxon>eudicotyledons</taxon>
        <taxon>Gunneridae</taxon>
        <taxon>Pentapetalae</taxon>
        <taxon>rosids</taxon>
        <taxon>fabids</taxon>
        <taxon>Rosales</taxon>
        <taxon>Rosaceae</taxon>
        <taxon>Amygdaloideae</taxon>
        <taxon>Maleae</taxon>
        <taxon>Pyrus</taxon>
    </lineage>
</organism>
<reference evidence="1 2" key="1">
    <citation type="submission" date="2019-09" db="EMBL/GenBank/DDBJ databases">
        <authorList>
            <person name="Ou C."/>
        </authorList>
    </citation>
    <scope>NUCLEOTIDE SEQUENCE [LARGE SCALE GENOMIC DNA]</scope>
    <source>
        <strain evidence="1">S2</strain>
        <tissue evidence="1">Leaf</tissue>
    </source>
</reference>
<name>A0A5N5HVU5_9ROSA</name>
<gene>
    <name evidence="1" type="ORF">D8674_008496</name>
</gene>
<evidence type="ECO:0000313" key="1">
    <source>
        <dbReference type="EMBL" id="KAB2630977.1"/>
    </source>
</evidence>
<dbReference type="EMBL" id="SMOL01000143">
    <property type="protein sequence ID" value="KAB2630977.1"/>
    <property type="molecule type" value="Genomic_DNA"/>
</dbReference>
<accession>A0A5N5HVU5</accession>
<reference evidence="2" key="2">
    <citation type="submission" date="2019-10" db="EMBL/GenBank/DDBJ databases">
        <title>A de novo genome assembly of a pear dwarfing rootstock.</title>
        <authorList>
            <person name="Wang F."/>
            <person name="Wang J."/>
            <person name="Li S."/>
            <person name="Zhang Y."/>
            <person name="Fang M."/>
            <person name="Ma L."/>
            <person name="Zhao Y."/>
            <person name="Jiang S."/>
        </authorList>
    </citation>
    <scope>NUCLEOTIDE SEQUENCE [LARGE SCALE GENOMIC DNA]</scope>
</reference>
<evidence type="ECO:0000313" key="2">
    <source>
        <dbReference type="Proteomes" id="UP000327157"/>
    </source>
</evidence>
<dbReference type="AlphaFoldDB" id="A0A5N5HVU5"/>